<accession>A0A433T342</accession>
<evidence type="ECO:0000256" key="7">
    <source>
        <dbReference type="ARBA" id="ARBA00023065"/>
    </source>
</evidence>
<feature type="non-terminal residue" evidence="14">
    <location>
        <position position="401"/>
    </location>
</feature>
<dbReference type="Proteomes" id="UP000271974">
    <property type="component" value="Unassembled WGS sequence"/>
</dbReference>
<comment type="caution">
    <text evidence="14">The sequence shown here is derived from an EMBL/GenBank/DDBJ whole genome shotgun (WGS) entry which is preliminary data.</text>
</comment>
<keyword evidence="6" id="KW-0915">Sodium</keyword>
<comment type="subcellular location">
    <subcellularLocation>
        <location evidence="1">Membrane</location>
        <topology evidence="1">Multi-pass membrane protein</topology>
    </subcellularLocation>
</comment>
<dbReference type="GO" id="GO:0005886">
    <property type="term" value="C:plasma membrane"/>
    <property type="evidence" value="ECO:0007669"/>
    <property type="project" value="TreeGrafter"/>
</dbReference>
<reference evidence="14 15" key="1">
    <citation type="submission" date="2019-01" db="EMBL/GenBank/DDBJ databases">
        <title>A draft genome assembly of the solar-powered sea slug Elysia chlorotica.</title>
        <authorList>
            <person name="Cai H."/>
            <person name="Li Q."/>
            <person name="Fang X."/>
            <person name="Li J."/>
            <person name="Curtis N.E."/>
            <person name="Altenburger A."/>
            <person name="Shibata T."/>
            <person name="Feng M."/>
            <person name="Maeda T."/>
            <person name="Schwartz J.A."/>
            <person name="Shigenobu S."/>
            <person name="Lundholm N."/>
            <person name="Nishiyama T."/>
            <person name="Yang H."/>
            <person name="Hasebe M."/>
            <person name="Li S."/>
            <person name="Pierce S.K."/>
            <person name="Wang J."/>
        </authorList>
    </citation>
    <scope>NUCLEOTIDE SEQUENCE [LARGE SCALE GENOMIC DNA]</scope>
    <source>
        <strain evidence="14">EC2010</strain>
        <tissue evidence="14">Whole organism of an adult</tissue>
    </source>
</reference>
<evidence type="ECO:0000256" key="13">
    <source>
        <dbReference type="SAM" id="Phobius"/>
    </source>
</evidence>
<evidence type="ECO:0000256" key="3">
    <source>
        <dbReference type="ARBA" id="ARBA00022461"/>
    </source>
</evidence>
<keyword evidence="10 11" id="KW-0407">Ion channel</keyword>
<evidence type="ECO:0000256" key="5">
    <source>
        <dbReference type="ARBA" id="ARBA00022989"/>
    </source>
</evidence>
<dbReference type="InterPro" id="IPR001873">
    <property type="entry name" value="ENaC"/>
</dbReference>
<gene>
    <name evidence="14" type="ORF">EGW08_016260</name>
</gene>
<keyword evidence="9 11" id="KW-0739">Sodium transport</keyword>
<dbReference type="OrthoDB" id="6502088at2759"/>
<evidence type="ECO:0000256" key="9">
    <source>
        <dbReference type="ARBA" id="ARBA00023201"/>
    </source>
</evidence>
<feature type="transmembrane region" description="Helical" evidence="13">
    <location>
        <begin position="77"/>
        <end position="95"/>
    </location>
</feature>
<keyword evidence="7 11" id="KW-0406">Ion transport</keyword>
<protein>
    <submittedName>
        <fullName evidence="14">Uncharacterized protein</fullName>
    </submittedName>
</protein>
<dbReference type="GO" id="GO:0015280">
    <property type="term" value="F:ligand-gated sodium channel activity"/>
    <property type="evidence" value="ECO:0007669"/>
    <property type="project" value="TreeGrafter"/>
</dbReference>
<dbReference type="PANTHER" id="PTHR11690:SF300">
    <property type="entry name" value="PICKPOCKET PROTEIN 19"/>
    <property type="match status" value="1"/>
</dbReference>
<evidence type="ECO:0000256" key="10">
    <source>
        <dbReference type="ARBA" id="ARBA00023303"/>
    </source>
</evidence>
<evidence type="ECO:0000313" key="15">
    <source>
        <dbReference type="Proteomes" id="UP000271974"/>
    </source>
</evidence>
<evidence type="ECO:0000313" key="14">
    <source>
        <dbReference type="EMBL" id="RUS75978.1"/>
    </source>
</evidence>
<evidence type="ECO:0000256" key="12">
    <source>
        <dbReference type="SAM" id="MobiDB-lite"/>
    </source>
</evidence>
<keyword evidence="5 13" id="KW-1133">Transmembrane helix</keyword>
<dbReference type="PANTHER" id="PTHR11690">
    <property type="entry name" value="AMILORIDE-SENSITIVE SODIUM CHANNEL-RELATED"/>
    <property type="match status" value="1"/>
</dbReference>
<evidence type="ECO:0000256" key="2">
    <source>
        <dbReference type="ARBA" id="ARBA00022448"/>
    </source>
</evidence>
<evidence type="ECO:0000256" key="6">
    <source>
        <dbReference type="ARBA" id="ARBA00023053"/>
    </source>
</evidence>
<keyword evidence="4 11" id="KW-0812">Transmembrane</keyword>
<evidence type="ECO:0000256" key="11">
    <source>
        <dbReference type="RuleBase" id="RU000679"/>
    </source>
</evidence>
<dbReference type="Pfam" id="PF00858">
    <property type="entry name" value="ASC"/>
    <property type="match status" value="1"/>
</dbReference>
<evidence type="ECO:0000256" key="4">
    <source>
        <dbReference type="ARBA" id="ARBA00022692"/>
    </source>
</evidence>
<dbReference type="Gene3D" id="2.60.470.10">
    <property type="entry name" value="Acid-sensing ion channels like domains"/>
    <property type="match status" value="1"/>
</dbReference>
<evidence type="ECO:0000256" key="8">
    <source>
        <dbReference type="ARBA" id="ARBA00023136"/>
    </source>
</evidence>
<name>A0A433T342_ELYCH</name>
<feature type="compositionally biased region" description="Basic and acidic residues" evidence="12">
    <location>
        <begin position="9"/>
        <end position="33"/>
    </location>
</feature>
<organism evidence="14 15">
    <name type="scientific">Elysia chlorotica</name>
    <name type="common">Eastern emerald elysia</name>
    <name type="synonym">Sea slug</name>
    <dbReference type="NCBI Taxonomy" id="188477"/>
    <lineage>
        <taxon>Eukaryota</taxon>
        <taxon>Metazoa</taxon>
        <taxon>Spiralia</taxon>
        <taxon>Lophotrochozoa</taxon>
        <taxon>Mollusca</taxon>
        <taxon>Gastropoda</taxon>
        <taxon>Heterobranchia</taxon>
        <taxon>Euthyneura</taxon>
        <taxon>Panpulmonata</taxon>
        <taxon>Sacoglossa</taxon>
        <taxon>Placobranchoidea</taxon>
        <taxon>Plakobranchidae</taxon>
        <taxon>Elysia</taxon>
    </lineage>
</organism>
<keyword evidence="15" id="KW-1185">Reference proteome</keyword>
<comment type="similarity">
    <text evidence="11">Belongs to the amiloride-sensitive sodium channel (TC 1.A.6) family.</text>
</comment>
<sequence>MATYSPRKNGCDESVRFSNEDEKGDLKSVKEKAGPKKRRKRCCIPGCHKDWVDFTEQTSLHGLRYIWLRHAFIIRRLLWLVIFSFCLFTMLYQVLDRGIYYYSWPVTVNVKINFNETLQFPTLTICNQNAFRTTAAEKSGHYELISNLFGDDGNFNGSDLNALNATGLSFGELYSQAGHLPKDMIIGCKWRGEECGWWNFSAIATDSGVCFSFNAQPREGSQEFLSVDDAGSENGLSLILNVEQYEYMPGPSDAAGVKILLHHPHQFPQVRGLGLVLPAGSFAFVGTSIISFNNLPEPHGQCSSPPLRHFQHYSTEACQVDCKTRLLQDLCGCRLYYMPDIDGVPECTLEQYYKCYIPNTENSTDQLQQEFTCSCKCPVPCQFLSYDTSVSQTVTSPLSVD</sequence>
<keyword evidence="2 11" id="KW-0813">Transport</keyword>
<keyword evidence="8 13" id="KW-0472">Membrane</keyword>
<dbReference type="STRING" id="188477.A0A433T342"/>
<dbReference type="PROSITE" id="PS01206">
    <property type="entry name" value="ASC"/>
    <property type="match status" value="1"/>
</dbReference>
<dbReference type="PRINTS" id="PR01078">
    <property type="entry name" value="AMINACHANNEL"/>
</dbReference>
<dbReference type="AlphaFoldDB" id="A0A433T342"/>
<proteinExistence type="inferred from homology"/>
<feature type="region of interest" description="Disordered" evidence="12">
    <location>
        <begin position="1"/>
        <end position="33"/>
    </location>
</feature>
<evidence type="ECO:0000256" key="1">
    <source>
        <dbReference type="ARBA" id="ARBA00004141"/>
    </source>
</evidence>
<keyword evidence="3 11" id="KW-0894">Sodium channel</keyword>
<dbReference type="InterPro" id="IPR020903">
    <property type="entry name" value="ENaC_CS"/>
</dbReference>
<dbReference type="EMBL" id="RQTK01000695">
    <property type="protein sequence ID" value="RUS75978.1"/>
    <property type="molecule type" value="Genomic_DNA"/>
</dbReference>